<keyword evidence="3" id="KW-0175">Coiled coil</keyword>
<dbReference type="SUPFAM" id="SSF47384">
    <property type="entry name" value="Homodimeric domain of signal transducing histidine kinase"/>
    <property type="match status" value="1"/>
</dbReference>
<dbReference type="Gene3D" id="3.20.20.450">
    <property type="entry name" value="EAL domain"/>
    <property type="match status" value="1"/>
</dbReference>
<protein>
    <recommendedName>
        <fullName evidence="2">histidine kinase</fullName>
        <ecNumber evidence="2">2.7.13.3</ecNumber>
    </recommendedName>
</protein>
<dbReference type="Pfam" id="PF00563">
    <property type="entry name" value="EAL"/>
    <property type="match status" value="1"/>
</dbReference>
<dbReference type="STRING" id="549789.NIES30_06155"/>
<accession>A0A1U7J7X4</accession>
<proteinExistence type="predicted"/>
<dbReference type="RefSeq" id="WP_073607536.1">
    <property type="nucleotide sequence ID" value="NZ_MRCG01000003.1"/>
</dbReference>
<evidence type="ECO:0000256" key="1">
    <source>
        <dbReference type="ARBA" id="ARBA00000085"/>
    </source>
</evidence>
<gene>
    <name evidence="5" type="ORF">NIES30_06155</name>
</gene>
<dbReference type="SMART" id="SM00388">
    <property type="entry name" value="HisKA"/>
    <property type="match status" value="1"/>
</dbReference>
<dbReference type="CDD" id="cd00082">
    <property type="entry name" value="HisKA"/>
    <property type="match status" value="1"/>
</dbReference>
<dbReference type="PANTHER" id="PTHR33121">
    <property type="entry name" value="CYCLIC DI-GMP PHOSPHODIESTERASE PDEF"/>
    <property type="match status" value="1"/>
</dbReference>
<dbReference type="GO" id="GO:0071111">
    <property type="term" value="F:cyclic-guanylate-specific phosphodiesterase activity"/>
    <property type="evidence" value="ECO:0007669"/>
    <property type="project" value="InterPro"/>
</dbReference>
<dbReference type="Pfam" id="PF00512">
    <property type="entry name" value="HisKA"/>
    <property type="match status" value="1"/>
</dbReference>
<dbReference type="Gene3D" id="1.10.287.130">
    <property type="match status" value="1"/>
</dbReference>
<comment type="caution">
    <text evidence="5">The sequence shown here is derived from an EMBL/GenBank/DDBJ whole genome shotgun (WGS) entry which is preliminary data.</text>
</comment>
<feature type="domain" description="EAL" evidence="4">
    <location>
        <begin position="100"/>
        <end position="351"/>
    </location>
</feature>
<evidence type="ECO:0000256" key="2">
    <source>
        <dbReference type="ARBA" id="ARBA00012438"/>
    </source>
</evidence>
<dbReference type="InterPro" id="IPR003661">
    <property type="entry name" value="HisK_dim/P_dom"/>
</dbReference>
<dbReference type="EC" id="2.7.13.3" evidence="2"/>
<evidence type="ECO:0000313" key="5">
    <source>
        <dbReference type="EMBL" id="OKH49429.1"/>
    </source>
</evidence>
<evidence type="ECO:0000313" key="6">
    <source>
        <dbReference type="Proteomes" id="UP000185557"/>
    </source>
</evidence>
<name>A0A1U7J7X4_9CYAN</name>
<evidence type="ECO:0000256" key="3">
    <source>
        <dbReference type="SAM" id="Coils"/>
    </source>
</evidence>
<keyword evidence="6" id="KW-1185">Reference proteome</keyword>
<dbReference type="InterPro" id="IPR050706">
    <property type="entry name" value="Cyclic-di-GMP_PDE-like"/>
</dbReference>
<dbReference type="CDD" id="cd01948">
    <property type="entry name" value="EAL"/>
    <property type="match status" value="1"/>
</dbReference>
<dbReference type="InterPro" id="IPR001633">
    <property type="entry name" value="EAL_dom"/>
</dbReference>
<feature type="coiled-coil region" evidence="3">
    <location>
        <begin position="65"/>
        <end position="113"/>
    </location>
</feature>
<dbReference type="SMART" id="SM00052">
    <property type="entry name" value="EAL"/>
    <property type="match status" value="1"/>
</dbReference>
<dbReference type="PROSITE" id="PS50883">
    <property type="entry name" value="EAL"/>
    <property type="match status" value="1"/>
</dbReference>
<dbReference type="AlphaFoldDB" id="A0A1U7J7X4"/>
<dbReference type="InterPro" id="IPR036097">
    <property type="entry name" value="HisK_dim/P_sf"/>
</dbReference>
<dbReference type="InterPro" id="IPR035919">
    <property type="entry name" value="EAL_sf"/>
</dbReference>
<dbReference type="SUPFAM" id="SSF141868">
    <property type="entry name" value="EAL domain-like"/>
    <property type="match status" value="1"/>
</dbReference>
<dbReference type="EMBL" id="MRCG01000003">
    <property type="protein sequence ID" value="OKH49429.1"/>
    <property type="molecule type" value="Genomic_DNA"/>
</dbReference>
<dbReference type="GO" id="GO:0000155">
    <property type="term" value="F:phosphorelay sensor kinase activity"/>
    <property type="evidence" value="ECO:0007669"/>
    <property type="project" value="InterPro"/>
</dbReference>
<reference evidence="5 6" key="1">
    <citation type="submission" date="2016-11" db="EMBL/GenBank/DDBJ databases">
        <title>Draft Genome Sequences of Nine Cyanobacterial Strains from Diverse Habitats.</title>
        <authorList>
            <person name="Zhu T."/>
            <person name="Hou S."/>
            <person name="Lu X."/>
            <person name="Hess W.R."/>
        </authorList>
    </citation>
    <scope>NUCLEOTIDE SEQUENCE [LARGE SCALE GENOMIC DNA]</scope>
    <source>
        <strain evidence="5 6">NIES-30</strain>
    </source>
</reference>
<organism evidence="5 6">
    <name type="scientific">Phormidium tenue NIES-30</name>
    <dbReference type="NCBI Taxonomy" id="549789"/>
    <lineage>
        <taxon>Bacteria</taxon>
        <taxon>Bacillati</taxon>
        <taxon>Cyanobacteriota</taxon>
        <taxon>Cyanophyceae</taxon>
        <taxon>Oscillatoriophycideae</taxon>
        <taxon>Oscillatoriales</taxon>
        <taxon>Oscillatoriaceae</taxon>
        <taxon>Phormidium</taxon>
    </lineage>
</organism>
<evidence type="ECO:0000259" key="4">
    <source>
        <dbReference type="PROSITE" id="PS50883"/>
    </source>
</evidence>
<dbReference type="Proteomes" id="UP000185557">
    <property type="component" value="Unassembled WGS sequence"/>
</dbReference>
<comment type="catalytic activity">
    <reaction evidence="1">
        <text>ATP + protein L-histidine = ADP + protein N-phospho-L-histidine.</text>
        <dbReference type="EC" id="2.7.13.3"/>
    </reaction>
</comment>
<sequence>MAYSNSARPSEDLCSIADCSTHPFDDISLLICHELRTPLASIQGALKLLGYQQSGSLSDDGQRLLAIAINNADRLNRLANALENQPTPLLTLLSGAELELLQLENDLHQAVDQQELYLAYQPIVSIEHNQIIGFEALARWRHGQRGIISPEVFIPLAEKAGLIDSLGLFLLDQACGQLRQWQIQFPAVTPLSVSVNLSAVQLRHPQLVENIRHILERHHIAPHSLKLEVTESALIENKDLALKALVELHQLGIQLYIDDFGTGYSSLGRLQDLPFDTLKIDRSFIRNKNWAMSEAIFMLAERLRLDVIVEGVETLDDLVVLKDLGYKKMQGYYFSRPIDSAGIACLLMRQLLDGQLRFAPEPSSELSSVS</sequence>
<dbReference type="PANTHER" id="PTHR33121:SF70">
    <property type="entry name" value="SIGNALING PROTEIN YKOW"/>
    <property type="match status" value="1"/>
</dbReference>
<dbReference type="OrthoDB" id="425396at2"/>